<dbReference type="SUPFAM" id="SSF53187">
    <property type="entry name" value="Zn-dependent exopeptidases"/>
    <property type="match status" value="1"/>
</dbReference>
<dbReference type="Pfam" id="PF01520">
    <property type="entry name" value="Amidase_3"/>
    <property type="match status" value="1"/>
</dbReference>
<protein>
    <submittedName>
        <fullName evidence="2">N-acetylmuramoyl-L-alanine amidase-related protein, amiA</fullName>
    </submittedName>
</protein>
<evidence type="ECO:0000313" key="2">
    <source>
        <dbReference type="EMBL" id="GBF06753.1"/>
    </source>
</evidence>
<dbReference type="Gene3D" id="3.40.630.40">
    <property type="entry name" value="Zn-dependent exopeptidases"/>
    <property type="match status" value="1"/>
</dbReference>
<evidence type="ECO:0000259" key="1">
    <source>
        <dbReference type="Pfam" id="PF01520"/>
    </source>
</evidence>
<dbReference type="GO" id="GO:0009253">
    <property type="term" value="P:peptidoglycan catabolic process"/>
    <property type="evidence" value="ECO:0007669"/>
    <property type="project" value="InterPro"/>
</dbReference>
<dbReference type="EMBL" id="BFAG01000010">
    <property type="protein sequence ID" value="GBF06753.1"/>
    <property type="molecule type" value="Genomic_DNA"/>
</dbReference>
<organism evidence="2 3">
    <name type="scientific">Deinococcus aerius</name>
    <dbReference type="NCBI Taxonomy" id="200253"/>
    <lineage>
        <taxon>Bacteria</taxon>
        <taxon>Thermotogati</taxon>
        <taxon>Deinococcota</taxon>
        <taxon>Deinococci</taxon>
        <taxon>Deinococcales</taxon>
        <taxon>Deinococcaceae</taxon>
        <taxon>Deinococcus</taxon>
    </lineage>
</organism>
<gene>
    <name evidence="2" type="ORF">DAERI_100116</name>
</gene>
<dbReference type="GO" id="GO:0008745">
    <property type="term" value="F:N-acetylmuramoyl-L-alanine amidase activity"/>
    <property type="evidence" value="ECO:0007669"/>
    <property type="project" value="InterPro"/>
</dbReference>
<dbReference type="RefSeq" id="WP_235610403.1">
    <property type="nucleotide sequence ID" value="NZ_BFAG01000010.1"/>
</dbReference>
<proteinExistence type="predicted"/>
<sequence length="69" mass="7547">MGNDGVHYQNLALARPTTQPSILIETAFLTDKGNLRLLMSAAGRERFAQAIALGIERFYRDAALGRAGR</sequence>
<feature type="domain" description="MurNAc-LAA" evidence="1">
    <location>
        <begin position="3"/>
        <end position="56"/>
    </location>
</feature>
<dbReference type="Proteomes" id="UP000236569">
    <property type="component" value="Unassembled WGS sequence"/>
</dbReference>
<dbReference type="InterPro" id="IPR002508">
    <property type="entry name" value="MurNAc-LAA_cat"/>
</dbReference>
<reference evidence="3" key="1">
    <citation type="submission" date="2018-01" db="EMBL/GenBank/DDBJ databases">
        <title>Draft Genome Sequence of the Radioresistant Bacterium Deinococcus aerius TR0125, Isolated from the Higher Atmosphere above Japan.</title>
        <authorList>
            <person name="Satoh K."/>
            <person name="Arai H."/>
            <person name="Sanzen T."/>
            <person name="Kawaguchi Y."/>
            <person name="Hayashi H."/>
            <person name="Yokobori S."/>
            <person name="Yamagishi A."/>
            <person name="Oono Y."/>
            <person name="Narumi I."/>
        </authorList>
    </citation>
    <scope>NUCLEOTIDE SEQUENCE [LARGE SCALE GENOMIC DNA]</scope>
    <source>
        <strain evidence="3">TR0125</strain>
    </source>
</reference>
<dbReference type="AlphaFoldDB" id="A0A2I9CXF1"/>
<evidence type="ECO:0000313" key="3">
    <source>
        <dbReference type="Proteomes" id="UP000236569"/>
    </source>
</evidence>
<keyword evidence="3" id="KW-1185">Reference proteome</keyword>
<name>A0A2I9CXF1_9DEIO</name>
<accession>A0A2I9CXF1</accession>
<comment type="caution">
    <text evidence="2">The sequence shown here is derived from an EMBL/GenBank/DDBJ whole genome shotgun (WGS) entry which is preliminary data.</text>
</comment>